<dbReference type="GO" id="GO:0031071">
    <property type="term" value="F:cysteine desulfurase activity"/>
    <property type="evidence" value="ECO:0007669"/>
    <property type="project" value="UniProtKB-EC"/>
</dbReference>
<dbReference type="SUPFAM" id="SSF53383">
    <property type="entry name" value="PLP-dependent transferases"/>
    <property type="match status" value="1"/>
</dbReference>
<dbReference type="CDD" id="cd06453">
    <property type="entry name" value="SufS_like"/>
    <property type="match status" value="1"/>
</dbReference>
<gene>
    <name evidence="9" type="ORF">D7Z26_16060</name>
</gene>
<dbReference type="InterPro" id="IPR015424">
    <property type="entry name" value="PyrdxlP-dep_Trfase"/>
</dbReference>
<keyword evidence="9" id="KW-0032">Aminotransferase</keyword>
<evidence type="ECO:0000256" key="7">
    <source>
        <dbReference type="SAM" id="MobiDB-lite"/>
    </source>
</evidence>
<organism evidence="9 10">
    <name type="scientific">Cohnella endophytica</name>
    <dbReference type="NCBI Taxonomy" id="2419778"/>
    <lineage>
        <taxon>Bacteria</taxon>
        <taxon>Bacillati</taxon>
        <taxon>Bacillota</taxon>
        <taxon>Bacilli</taxon>
        <taxon>Bacillales</taxon>
        <taxon>Paenibacillaceae</taxon>
        <taxon>Cohnella</taxon>
    </lineage>
</organism>
<dbReference type="PANTHER" id="PTHR43586:SF4">
    <property type="entry name" value="ISOPENICILLIN N EPIMERASE"/>
    <property type="match status" value="1"/>
</dbReference>
<dbReference type="Pfam" id="PF00266">
    <property type="entry name" value="Aminotran_5"/>
    <property type="match status" value="1"/>
</dbReference>
<keyword evidence="4 9" id="KW-0808">Transferase</keyword>
<evidence type="ECO:0000313" key="10">
    <source>
        <dbReference type="Proteomes" id="UP000282076"/>
    </source>
</evidence>
<keyword evidence="10" id="KW-1185">Reference proteome</keyword>
<dbReference type="AlphaFoldDB" id="A0A494XKS0"/>
<evidence type="ECO:0000256" key="2">
    <source>
        <dbReference type="ARBA" id="ARBA00010447"/>
    </source>
</evidence>
<comment type="caution">
    <text evidence="9">The sequence shown here is derived from an EMBL/GenBank/DDBJ whole genome shotgun (WGS) entry which is preliminary data.</text>
</comment>
<name>A0A494XKS0_9BACL</name>
<dbReference type="NCBIfam" id="TIGR01977">
    <property type="entry name" value="am_tr_V_EF2568"/>
    <property type="match status" value="1"/>
</dbReference>
<dbReference type="RefSeq" id="WP_120978013.1">
    <property type="nucleotide sequence ID" value="NZ_RBZM01000007.1"/>
</dbReference>
<dbReference type="Gene3D" id="3.40.640.10">
    <property type="entry name" value="Type I PLP-dependent aspartate aminotransferase-like (Major domain)"/>
    <property type="match status" value="1"/>
</dbReference>
<evidence type="ECO:0000313" key="9">
    <source>
        <dbReference type="EMBL" id="RKP51315.1"/>
    </source>
</evidence>
<sequence>MKNDKPIIYLDNAATSWPKPPAVWEAMERTMKTSAANPGRGSHQMAVQASRVLFEARKRLARLFRIGNPNDIAFTLNTTHALNMAIQGLLQPGDHVIATSLEHNSVRRPLEALKRKLGIEVTYVATDSQGVLNPAKVIDAITDKTKLIAATHSSNLLGTITPIGEIGEIARSRGIKLLVDAAQSAGVLPIDVAGMRIDLLAFPGHKGLFGPQGTGGLYIDPNLELEPLMQGGTGSKSEAPEQPTVRPDRYEAGTPNTVGIAGLSEGAQFVLKETPEAIHARELHLTFELMEGLQAIPGLTILGPDIGIERTAIVSFLLDGVDPSELAFLLDQQFGIAVRAGFHCTPLGHETAGSYETGAVRASPGYFTNESEIVSMVEAVKEIKRTLHGGRS</sequence>
<comment type="similarity">
    <text evidence="2">Belongs to the class-V pyridoxal-phosphate-dependent aminotransferase family. Csd subfamily.</text>
</comment>
<proteinExistence type="inferred from homology"/>
<dbReference type="InterPro" id="IPR015421">
    <property type="entry name" value="PyrdxlP-dep_Trfase_major"/>
</dbReference>
<comment type="catalytic activity">
    <reaction evidence="6">
        <text>(sulfur carrier)-H + L-cysteine = (sulfur carrier)-SH + L-alanine</text>
        <dbReference type="Rhea" id="RHEA:43892"/>
        <dbReference type="Rhea" id="RHEA-COMP:14737"/>
        <dbReference type="Rhea" id="RHEA-COMP:14739"/>
        <dbReference type="ChEBI" id="CHEBI:29917"/>
        <dbReference type="ChEBI" id="CHEBI:35235"/>
        <dbReference type="ChEBI" id="CHEBI:57972"/>
        <dbReference type="ChEBI" id="CHEBI:64428"/>
        <dbReference type="EC" id="2.8.1.7"/>
    </reaction>
</comment>
<dbReference type="PIRSF" id="PIRSF005572">
    <property type="entry name" value="NifS"/>
    <property type="match status" value="1"/>
</dbReference>
<dbReference type="Proteomes" id="UP000282076">
    <property type="component" value="Unassembled WGS sequence"/>
</dbReference>
<evidence type="ECO:0000256" key="6">
    <source>
        <dbReference type="ARBA" id="ARBA00050776"/>
    </source>
</evidence>
<dbReference type="GO" id="GO:0006534">
    <property type="term" value="P:cysteine metabolic process"/>
    <property type="evidence" value="ECO:0007669"/>
    <property type="project" value="InterPro"/>
</dbReference>
<keyword evidence="5" id="KW-0663">Pyridoxal phosphate</keyword>
<dbReference type="InterPro" id="IPR010969">
    <property type="entry name" value="Cys_dSase-rel_unknwn_funct"/>
</dbReference>
<dbReference type="GO" id="GO:0008483">
    <property type="term" value="F:transaminase activity"/>
    <property type="evidence" value="ECO:0007669"/>
    <property type="project" value="UniProtKB-KW"/>
</dbReference>
<reference evidence="9 10" key="1">
    <citation type="submission" date="2018-10" db="EMBL/GenBank/DDBJ databases">
        <title>Cohnella sp. M2MS4P-1, whole genome shotgun sequence.</title>
        <authorList>
            <person name="Tuo L."/>
        </authorList>
    </citation>
    <scope>NUCLEOTIDE SEQUENCE [LARGE SCALE GENOMIC DNA]</scope>
    <source>
        <strain evidence="9 10">M2MS4P-1</strain>
    </source>
</reference>
<dbReference type="InterPro" id="IPR015422">
    <property type="entry name" value="PyrdxlP-dep_Trfase_small"/>
</dbReference>
<evidence type="ECO:0000256" key="4">
    <source>
        <dbReference type="ARBA" id="ARBA00022679"/>
    </source>
</evidence>
<evidence type="ECO:0000256" key="1">
    <source>
        <dbReference type="ARBA" id="ARBA00001933"/>
    </source>
</evidence>
<dbReference type="InterPro" id="IPR016454">
    <property type="entry name" value="Cysteine_dSase"/>
</dbReference>
<protein>
    <recommendedName>
        <fullName evidence="3">cysteine desulfurase</fullName>
        <ecNumber evidence="3">2.8.1.7</ecNumber>
    </recommendedName>
</protein>
<dbReference type="EMBL" id="RBZM01000007">
    <property type="protein sequence ID" value="RKP51315.1"/>
    <property type="molecule type" value="Genomic_DNA"/>
</dbReference>
<dbReference type="InterPro" id="IPR010970">
    <property type="entry name" value="Cys_dSase_SufS"/>
</dbReference>
<evidence type="ECO:0000256" key="3">
    <source>
        <dbReference type="ARBA" id="ARBA00012239"/>
    </source>
</evidence>
<dbReference type="Gene3D" id="3.90.1150.10">
    <property type="entry name" value="Aspartate Aminotransferase, domain 1"/>
    <property type="match status" value="1"/>
</dbReference>
<comment type="cofactor">
    <cofactor evidence="1">
        <name>pyridoxal 5'-phosphate</name>
        <dbReference type="ChEBI" id="CHEBI:597326"/>
    </cofactor>
</comment>
<dbReference type="EC" id="2.8.1.7" evidence="3"/>
<accession>A0A494XKS0</accession>
<evidence type="ECO:0000256" key="5">
    <source>
        <dbReference type="ARBA" id="ARBA00022898"/>
    </source>
</evidence>
<dbReference type="PANTHER" id="PTHR43586">
    <property type="entry name" value="CYSTEINE DESULFURASE"/>
    <property type="match status" value="1"/>
</dbReference>
<feature type="domain" description="Aminotransferase class V" evidence="8">
    <location>
        <begin position="8"/>
        <end position="373"/>
    </location>
</feature>
<feature type="region of interest" description="Disordered" evidence="7">
    <location>
        <begin position="229"/>
        <end position="255"/>
    </location>
</feature>
<dbReference type="InterPro" id="IPR000192">
    <property type="entry name" value="Aminotrans_V_dom"/>
</dbReference>
<dbReference type="OrthoDB" id="9804366at2"/>
<dbReference type="GO" id="GO:0030170">
    <property type="term" value="F:pyridoxal phosphate binding"/>
    <property type="evidence" value="ECO:0007669"/>
    <property type="project" value="InterPro"/>
</dbReference>
<evidence type="ECO:0000259" key="8">
    <source>
        <dbReference type="Pfam" id="PF00266"/>
    </source>
</evidence>